<dbReference type="InterPro" id="IPR029052">
    <property type="entry name" value="Metallo-depent_PP-like"/>
</dbReference>
<dbReference type="PANTHER" id="PTHR33393:SF11">
    <property type="entry name" value="POLYGLUTAMINE SYNTHESIS ACCESSORY PROTEIN RV0574C-RELATED"/>
    <property type="match status" value="1"/>
</dbReference>
<organism evidence="3 4">
    <name type="scientific">Vulgatibacter incomptus</name>
    <dbReference type="NCBI Taxonomy" id="1391653"/>
    <lineage>
        <taxon>Bacteria</taxon>
        <taxon>Pseudomonadati</taxon>
        <taxon>Myxococcota</taxon>
        <taxon>Myxococcia</taxon>
        <taxon>Myxococcales</taxon>
        <taxon>Cystobacterineae</taxon>
        <taxon>Vulgatibacteraceae</taxon>
        <taxon>Vulgatibacter</taxon>
    </lineage>
</organism>
<dbReference type="Pfam" id="PF09587">
    <property type="entry name" value="PGA_cap"/>
    <property type="match status" value="1"/>
</dbReference>
<proteinExistence type="inferred from homology"/>
<comment type="similarity">
    <text evidence="1">Belongs to the CapA family.</text>
</comment>
<dbReference type="EMBL" id="CP012332">
    <property type="protein sequence ID" value="AKU90257.1"/>
    <property type="molecule type" value="Genomic_DNA"/>
</dbReference>
<dbReference type="InterPro" id="IPR052169">
    <property type="entry name" value="CW_Biosynth-Accessory"/>
</dbReference>
<dbReference type="RefSeq" id="WP_050724729.1">
    <property type="nucleotide sequence ID" value="NZ_CP012332.1"/>
</dbReference>
<dbReference type="AlphaFoldDB" id="A0A0K1P9T2"/>
<dbReference type="SUPFAM" id="SSF56300">
    <property type="entry name" value="Metallo-dependent phosphatases"/>
    <property type="match status" value="1"/>
</dbReference>
<dbReference type="InterPro" id="IPR019079">
    <property type="entry name" value="Capsule_synth_CapA"/>
</dbReference>
<evidence type="ECO:0000256" key="1">
    <source>
        <dbReference type="ARBA" id="ARBA00005662"/>
    </source>
</evidence>
<evidence type="ECO:0000313" key="4">
    <source>
        <dbReference type="Proteomes" id="UP000055590"/>
    </source>
</evidence>
<evidence type="ECO:0000259" key="2">
    <source>
        <dbReference type="SMART" id="SM00854"/>
    </source>
</evidence>
<keyword evidence="4" id="KW-1185">Reference proteome</keyword>
<sequence>METLMLAGDVMLGRGVREALHEMEPAEPWGDTLPSLLDASVRIVNLECAVTTHLTQWHEAPKVFHFRASPEAIPALRAARIDACSLANNHSLDFEEEGLLDTLRYLDEAGIAHAGAGRNREEATAPAILPHGIGLVACTDNEPLFAAGGDRPGTAFLPVSLEPSVLAKVEERIAAAREAGASTVVFSNHWGPNMVERPPALFRRFARAVIERGADIYFGHSAHLTQGVEIYRGKPILFDTGDFLDDYAVDPILRNDRSCLFRIGLEEGVPVSLDLLPVHLGFATTNLARDDEREAILARMEALSAELGTRLERRDGALIWRSDQARSG</sequence>
<dbReference type="STRING" id="1391653.AKJ08_0644"/>
<evidence type="ECO:0000313" key="3">
    <source>
        <dbReference type="EMBL" id="AKU90257.1"/>
    </source>
</evidence>
<accession>A0A0K1P9T2</accession>
<dbReference type="CDD" id="cd07381">
    <property type="entry name" value="MPP_CapA"/>
    <property type="match status" value="1"/>
</dbReference>
<dbReference type="KEGG" id="vin:AKJ08_0644"/>
<reference evidence="3 4" key="1">
    <citation type="submission" date="2015-08" db="EMBL/GenBank/DDBJ databases">
        <authorList>
            <person name="Babu N.S."/>
            <person name="Beckwith C.J."/>
            <person name="Beseler K.G."/>
            <person name="Brison A."/>
            <person name="Carone J.V."/>
            <person name="Caskin T.P."/>
            <person name="Diamond M."/>
            <person name="Durham M.E."/>
            <person name="Foxe J.M."/>
            <person name="Go M."/>
            <person name="Henderson B.A."/>
            <person name="Jones I.B."/>
            <person name="McGettigan J.A."/>
            <person name="Micheletti S.J."/>
            <person name="Nasrallah M.E."/>
            <person name="Ortiz D."/>
            <person name="Piller C.R."/>
            <person name="Privatt S.R."/>
            <person name="Schneider S.L."/>
            <person name="Sharp S."/>
            <person name="Smith T.C."/>
            <person name="Stanton J.D."/>
            <person name="Ullery H.E."/>
            <person name="Wilson R.J."/>
            <person name="Serrano M.G."/>
            <person name="Buck G."/>
            <person name="Lee V."/>
            <person name="Wang Y."/>
            <person name="Carvalho R."/>
            <person name="Voegtly L."/>
            <person name="Shi R."/>
            <person name="Duckworth R."/>
            <person name="Johnson A."/>
            <person name="Loviza R."/>
            <person name="Walstead R."/>
            <person name="Shah Z."/>
            <person name="Kiflezghi M."/>
            <person name="Wade K."/>
            <person name="Ball S.L."/>
            <person name="Bradley K.W."/>
            <person name="Asai D.J."/>
            <person name="Bowman C.A."/>
            <person name="Russell D.A."/>
            <person name="Pope W.H."/>
            <person name="Jacobs-Sera D."/>
            <person name="Hendrix R.W."/>
            <person name="Hatfull G.F."/>
        </authorList>
    </citation>
    <scope>NUCLEOTIDE SEQUENCE [LARGE SCALE GENOMIC DNA]</scope>
    <source>
        <strain evidence="3 4">DSM 27710</strain>
    </source>
</reference>
<gene>
    <name evidence="3" type="ORF">AKJ08_0644</name>
</gene>
<name>A0A0K1P9T2_9BACT</name>
<dbReference type="OrthoDB" id="5405713at2"/>
<dbReference type="PANTHER" id="PTHR33393">
    <property type="entry name" value="POLYGLUTAMINE SYNTHESIS ACCESSORY PROTEIN RV0574C-RELATED"/>
    <property type="match status" value="1"/>
</dbReference>
<dbReference type="Gene3D" id="3.60.21.10">
    <property type="match status" value="1"/>
</dbReference>
<protein>
    <submittedName>
        <fullName evidence="3">Putative enzyme of poly-gamma-glutamate biosynthesis (Capsule formation)</fullName>
    </submittedName>
</protein>
<dbReference type="Proteomes" id="UP000055590">
    <property type="component" value="Chromosome"/>
</dbReference>
<feature type="domain" description="Capsule synthesis protein CapA" evidence="2">
    <location>
        <begin position="3"/>
        <end position="247"/>
    </location>
</feature>
<dbReference type="SMART" id="SM00854">
    <property type="entry name" value="PGA_cap"/>
    <property type="match status" value="1"/>
</dbReference>